<dbReference type="FunFam" id="2.60.40.10:FF:000088">
    <property type="entry name" value="Butyrophilin subfamily 1 member A1"/>
    <property type="match status" value="1"/>
</dbReference>
<keyword evidence="5" id="KW-1133">Transmembrane helix</keyword>
<reference evidence="13" key="1">
    <citation type="submission" date="2022-03" db="EMBL/GenBank/DDBJ databases">
        <title>Genomic analyses of argali, domestic sheep and their hybrids provide insights into chromosomal evolution, heterosis and genetic basis of agronomic traits.</title>
        <authorList>
            <person name="Li M."/>
        </authorList>
    </citation>
    <scope>NUCLEOTIDE SEQUENCE</scope>
    <source>
        <strain evidence="13">CAU-MHL-2022a</strain>
        <tissue evidence="13">Skin</tissue>
    </source>
</reference>
<dbReference type="SUPFAM" id="SSF49899">
    <property type="entry name" value="Concanavalin A-like lectins/glucanases"/>
    <property type="match status" value="1"/>
</dbReference>
<dbReference type="InterPro" id="IPR003879">
    <property type="entry name" value="Butyrophylin_SPRY"/>
</dbReference>
<evidence type="ECO:0000256" key="8">
    <source>
        <dbReference type="ARBA" id="ARBA00023180"/>
    </source>
</evidence>
<dbReference type="CDD" id="cd05713">
    <property type="entry name" value="IgV_MOG_like"/>
    <property type="match status" value="1"/>
</dbReference>
<dbReference type="EMBL" id="JAKZEL010000024">
    <property type="protein sequence ID" value="KAI4531081.1"/>
    <property type="molecule type" value="Genomic_DNA"/>
</dbReference>
<organism evidence="13 14">
    <name type="scientific">Ovis ammon polii</name>
    <dbReference type="NCBI Taxonomy" id="230172"/>
    <lineage>
        <taxon>Eukaryota</taxon>
        <taxon>Metazoa</taxon>
        <taxon>Chordata</taxon>
        <taxon>Craniata</taxon>
        <taxon>Vertebrata</taxon>
        <taxon>Euteleostomi</taxon>
        <taxon>Mammalia</taxon>
        <taxon>Eutheria</taxon>
        <taxon>Laurasiatheria</taxon>
        <taxon>Artiodactyla</taxon>
        <taxon>Ruminantia</taxon>
        <taxon>Pecora</taxon>
        <taxon>Bovidae</taxon>
        <taxon>Caprinae</taxon>
        <taxon>Ovis</taxon>
    </lineage>
</organism>
<evidence type="ECO:0000256" key="2">
    <source>
        <dbReference type="ARBA" id="ARBA00007591"/>
    </source>
</evidence>
<dbReference type="PROSITE" id="PS50188">
    <property type="entry name" value="B302_SPRY"/>
    <property type="match status" value="1"/>
</dbReference>
<dbReference type="Pfam" id="PF13765">
    <property type="entry name" value="PRY"/>
    <property type="match status" value="1"/>
</dbReference>
<dbReference type="CDD" id="cd15819">
    <property type="entry name" value="SPRY_PRY_BTN1_2"/>
    <property type="match status" value="1"/>
</dbReference>
<dbReference type="SMART" id="SM00589">
    <property type="entry name" value="PRY"/>
    <property type="match status" value="1"/>
</dbReference>
<dbReference type="InterPro" id="IPR036179">
    <property type="entry name" value="Ig-like_dom_sf"/>
</dbReference>
<gene>
    <name evidence="13" type="ORF">MG293_018939</name>
</gene>
<dbReference type="SMART" id="SM00449">
    <property type="entry name" value="SPRY"/>
    <property type="match status" value="1"/>
</dbReference>
<feature type="domain" description="B30.2/SPRY" evidence="11">
    <location>
        <begin position="386"/>
        <end position="577"/>
    </location>
</feature>
<evidence type="ECO:0000256" key="4">
    <source>
        <dbReference type="ARBA" id="ARBA00022729"/>
    </source>
</evidence>
<keyword evidence="7" id="KW-1015">Disulfide bond</keyword>
<dbReference type="PRINTS" id="PR01407">
    <property type="entry name" value="BUTYPHLNCDUF"/>
</dbReference>
<dbReference type="InterPro" id="IPR013106">
    <property type="entry name" value="Ig_V-set"/>
</dbReference>
<feature type="compositionally biased region" description="Basic and acidic residues" evidence="10">
    <location>
        <begin position="324"/>
        <end position="349"/>
    </location>
</feature>
<dbReference type="InterPro" id="IPR013320">
    <property type="entry name" value="ConA-like_dom_sf"/>
</dbReference>
<protein>
    <recommendedName>
        <fullName evidence="15">Butyrophilin-like protein 1</fullName>
    </recommendedName>
</protein>
<name>A0AAD4TPY3_OVIAM</name>
<dbReference type="GO" id="GO:0050852">
    <property type="term" value="P:T cell receptor signaling pathway"/>
    <property type="evidence" value="ECO:0007669"/>
    <property type="project" value="TreeGrafter"/>
</dbReference>
<dbReference type="FunFam" id="2.60.120.920:FF:000004">
    <property type="entry name" value="Butyrophilin subfamily 1 member A1"/>
    <property type="match status" value="1"/>
</dbReference>
<evidence type="ECO:0008006" key="15">
    <source>
        <dbReference type="Google" id="ProtNLM"/>
    </source>
</evidence>
<comment type="similarity">
    <text evidence="2">Belongs to the immunoglobulin superfamily. BTN/MOG family.</text>
</comment>
<evidence type="ECO:0000313" key="13">
    <source>
        <dbReference type="EMBL" id="KAI4531081.1"/>
    </source>
</evidence>
<evidence type="ECO:0000256" key="5">
    <source>
        <dbReference type="ARBA" id="ARBA00022989"/>
    </source>
</evidence>
<dbReference type="InterPro" id="IPR006574">
    <property type="entry name" value="PRY"/>
</dbReference>
<dbReference type="InterPro" id="IPR003599">
    <property type="entry name" value="Ig_sub"/>
</dbReference>
<accession>A0AAD4TPY3</accession>
<keyword evidence="3" id="KW-0812">Transmembrane</keyword>
<dbReference type="Gene3D" id="2.60.120.920">
    <property type="match status" value="1"/>
</dbReference>
<dbReference type="InterPro" id="IPR001870">
    <property type="entry name" value="B30.2/SPRY"/>
</dbReference>
<keyword evidence="9" id="KW-0393">Immunoglobulin domain</keyword>
<dbReference type="PANTHER" id="PTHR24100:SF134">
    <property type="entry name" value="BUTYROPHILIN-LIKE PROTEIN 1"/>
    <property type="match status" value="1"/>
</dbReference>
<comment type="caution">
    <text evidence="13">The sequence shown here is derived from an EMBL/GenBank/DDBJ whole genome shotgun (WGS) entry which is preliminary data.</text>
</comment>
<dbReference type="Pfam" id="PF00622">
    <property type="entry name" value="SPRY"/>
    <property type="match status" value="1"/>
</dbReference>
<dbReference type="PANTHER" id="PTHR24100">
    <property type="entry name" value="BUTYROPHILIN"/>
    <property type="match status" value="1"/>
</dbReference>
<dbReference type="PROSITE" id="PS50835">
    <property type="entry name" value="IG_LIKE"/>
    <property type="match status" value="2"/>
</dbReference>
<evidence type="ECO:0000256" key="6">
    <source>
        <dbReference type="ARBA" id="ARBA00023136"/>
    </source>
</evidence>
<sequence>MKASRKFSLTLPQASGIHALCRSSSFPFLFFSVSDLNHKGAPCSALKEMAGFPGLFPAGVLPALLWVSMWGSPVSGFSVMGPAQPIKVSLGADATLPCQLSPEQSAAHMQIRWYRTQLSPVVLMYQNGQEQDGEQMLEYRGRTELVEDSISRGAVALLIQHVRASDDGQYWCHFNDGHISREAVVELYVIGLGSAPHVRMMGPEDHGIQVLCSSGGWFPKPWVQWRDTAGEKLLSLSESQTQDGDGLFHVEASLVVTDSSLGNVTCSIQNPVSGQEKASAIFLPEPFFPRTSPWKTALAGTLPVLLLLLIGISYTGWREHRAKTREVEKRKEASHQRDKVAKEKEEAHSIKSKSGSNFSLEKEMDLYKKSWRKDNLFNKQLCQIVDSYVHLFLADWRKEEFQAVNLTLDAATAHPALFLSEEGRRITWQEPCQDLPSSPERFVSLPCVLGQLHVSSERYFWEVEVQDAHSWDLGVCMNNVARTGRITVSPQNGFWAIRLYSGEYWGLTSPETSLTLKEKPCKVGVFLDYEAGDVSFYNMTDGSHIYTFSKQTFHGVLRPLFRLWSSDSGPLTIVQVE</sequence>
<comment type="subcellular location">
    <subcellularLocation>
        <location evidence="1">Membrane</location>
        <topology evidence="1">Single-pass type I membrane protein</topology>
    </subcellularLocation>
</comment>
<dbReference type="GO" id="GO:0001817">
    <property type="term" value="P:regulation of cytokine production"/>
    <property type="evidence" value="ECO:0007669"/>
    <property type="project" value="TreeGrafter"/>
</dbReference>
<keyword evidence="8" id="KW-0325">Glycoprotein</keyword>
<keyword evidence="4" id="KW-0732">Signal</keyword>
<dbReference type="GO" id="GO:0009897">
    <property type="term" value="C:external side of plasma membrane"/>
    <property type="evidence" value="ECO:0007669"/>
    <property type="project" value="TreeGrafter"/>
</dbReference>
<evidence type="ECO:0000256" key="10">
    <source>
        <dbReference type="SAM" id="MobiDB-lite"/>
    </source>
</evidence>
<dbReference type="InterPro" id="IPR043136">
    <property type="entry name" value="B30.2/SPRY_sf"/>
</dbReference>
<evidence type="ECO:0000259" key="11">
    <source>
        <dbReference type="PROSITE" id="PS50188"/>
    </source>
</evidence>
<dbReference type="Pfam" id="PF22705">
    <property type="entry name" value="C2-set_3"/>
    <property type="match status" value="1"/>
</dbReference>
<dbReference type="SMART" id="SM00406">
    <property type="entry name" value="IGv"/>
    <property type="match status" value="1"/>
</dbReference>
<dbReference type="GO" id="GO:0005102">
    <property type="term" value="F:signaling receptor binding"/>
    <property type="evidence" value="ECO:0007669"/>
    <property type="project" value="TreeGrafter"/>
</dbReference>
<dbReference type="FunFam" id="2.60.40.10:FF:000208">
    <property type="entry name" value="Butyrophilin subfamily 1 member A1"/>
    <property type="match status" value="1"/>
</dbReference>
<dbReference type="InterPro" id="IPR007110">
    <property type="entry name" value="Ig-like_dom"/>
</dbReference>
<feature type="domain" description="Ig-like" evidence="12">
    <location>
        <begin position="196"/>
        <end position="282"/>
    </location>
</feature>
<dbReference type="InterPro" id="IPR013783">
    <property type="entry name" value="Ig-like_fold"/>
</dbReference>
<dbReference type="Proteomes" id="UP001214576">
    <property type="component" value="Unassembled WGS sequence"/>
</dbReference>
<evidence type="ECO:0000256" key="9">
    <source>
        <dbReference type="ARBA" id="ARBA00023319"/>
    </source>
</evidence>
<evidence type="ECO:0000256" key="7">
    <source>
        <dbReference type="ARBA" id="ARBA00023157"/>
    </source>
</evidence>
<evidence type="ECO:0000313" key="14">
    <source>
        <dbReference type="Proteomes" id="UP001214576"/>
    </source>
</evidence>
<dbReference type="InterPro" id="IPR003877">
    <property type="entry name" value="SPRY_dom"/>
</dbReference>
<dbReference type="InterPro" id="IPR037958">
    <property type="entry name" value="SPRY/PRY_BTN1/2"/>
</dbReference>
<dbReference type="SMART" id="SM00409">
    <property type="entry name" value="IG"/>
    <property type="match status" value="1"/>
</dbReference>
<keyword evidence="6" id="KW-0472">Membrane</keyword>
<proteinExistence type="inferred from homology"/>
<dbReference type="Pfam" id="PF07686">
    <property type="entry name" value="V-set"/>
    <property type="match status" value="1"/>
</dbReference>
<feature type="region of interest" description="Disordered" evidence="10">
    <location>
        <begin position="323"/>
        <end position="354"/>
    </location>
</feature>
<evidence type="ECO:0000256" key="3">
    <source>
        <dbReference type="ARBA" id="ARBA00022692"/>
    </source>
</evidence>
<evidence type="ECO:0000256" key="1">
    <source>
        <dbReference type="ARBA" id="ARBA00004479"/>
    </source>
</evidence>
<dbReference type="AlphaFoldDB" id="A0AAD4TPY3"/>
<keyword evidence="14" id="KW-1185">Reference proteome</keyword>
<dbReference type="InterPro" id="IPR053896">
    <property type="entry name" value="BTN3A2-like_Ig-C"/>
</dbReference>
<dbReference type="InterPro" id="IPR050504">
    <property type="entry name" value="IgSF_BTN/MOG"/>
</dbReference>
<dbReference type="SUPFAM" id="SSF48726">
    <property type="entry name" value="Immunoglobulin"/>
    <property type="match status" value="2"/>
</dbReference>
<dbReference type="Gene3D" id="2.60.40.10">
    <property type="entry name" value="Immunoglobulins"/>
    <property type="match status" value="2"/>
</dbReference>
<evidence type="ECO:0000259" key="12">
    <source>
        <dbReference type="PROSITE" id="PS50835"/>
    </source>
</evidence>
<feature type="domain" description="Ig-like" evidence="12">
    <location>
        <begin position="62"/>
        <end position="186"/>
    </location>
</feature>